<evidence type="ECO:0000256" key="2">
    <source>
        <dbReference type="ARBA" id="ARBA00023015"/>
    </source>
</evidence>
<dbReference type="Gene3D" id="1.10.1740.10">
    <property type="match status" value="1"/>
</dbReference>
<dbReference type="NCBIfam" id="TIGR02937">
    <property type="entry name" value="sigma70-ECF"/>
    <property type="match status" value="1"/>
</dbReference>
<dbReference type="SUPFAM" id="SSF88659">
    <property type="entry name" value="Sigma3 and sigma4 domains of RNA polymerase sigma factors"/>
    <property type="match status" value="1"/>
</dbReference>
<dbReference type="CDD" id="cd06171">
    <property type="entry name" value="Sigma70_r4"/>
    <property type="match status" value="1"/>
</dbReference>
<accession>A0ABU3LQ54</accession>
<dbReference type="InterPro" id="IPR036388">
    <property type="entry name" value="WH-like_DNA-bd_sf"/>
</dbReference>
<dbReference type="Gene3D" id="1.10.10.10">
    <property type="entry name" value="Winged helix-like DNA-binding domain superfamily/Winged helix DNA-binding domain"/>
    <property type="match status" value="1"/>
</dbReference>
<keyword evidence="2" id="KW-0805">Transcription regulation</keyword>
<dbReference type="InterPro" id="IPR013324">
    <property type="entry name" value="RNA_pol_sigma_r3/r4-like"/>
</dbReference>
<evidence type="ECO:0000256" key="1">
    <source>
        <dbReference type="ARBA" id="ARBA00010641"/>
    </source>
</evidence>
<evidence type="ECO:0000256" key="5">
    <source>
        <dbReference type="SAM" id="MobiDB-lite"/>
    </source>
</evidence>
<comment type="similarity">
    <text evidence="1">Belongs to the sigma-70 factor family. ECF subfamily.</text>
</comment>
<comment type="caution">
    <text evidence="8">The sequence shown here is derived from an EMBL/GenBank/DDBJ whole genome shotgun (WGS) entry which is preliminary data.</text>
</comment>
<keyword evidence="3" id="KW-0731">Sigma factor</keyword>
<dbReference type="PANTHER" id="PTHR43133:SF62">
    <property type="entry name" value="RNA POLYMERASE SIGMA FACTOR SIGZ"/>
    <property type="match status" value="1"/>
</dbReference>
<evidence type="ECO:0000259" key="7">
    <source>
        <dbReference type="Pfam" id="PF08281"/>
    </source>
</evidence>
<protein>
    <submittedName>
        <fullName evidence="8">Sigma-70 family RNA polymerase sigma factor</fullName>
    </submittedName>
</protein>
<gene>
    <name evidence="8" type="ORF">RQC66_11440</name>
</gene>
<dbReference type="InterPro" id="IPR013325">
    <property type="entry name" value="RNA_pol_sigma_r2"/>
</dbReference>
<keyword evidence="9" id="KW-1185">Reference proteome</keyword>
<dbReference type="Proteomes" id="UP001257948">
    <property type="component" value="Unassembled WGS sequence"/>
</dbReference>
<name>A0ABU3LQ54_9ACTN</name>
<dbReference type="SUPFAM" id="SSF88946">
    <property type="entry name" value="Sigma2 domain of RNA polymerase sigma factors"/>
    <property type="match status" value="1"/>
</dbReference>
<keyword evidence="4" id="KW-0804">Transcription</keyword>
<feature type="compositionally biased region" description="Basic and acidic residues" evidence="5">
    <location>
        <begin position="97"/>
        <end position="111"/>
    </location>
</feature>
<dbReference type="InterPro" id="IPR039425">
    <property type="entry name" value="RNA_pol_sigma-70-like"/>
</dbReference>
<dbReference type="PANTHER" id="PTHR43133">
    <property type="entry name" value="RNA POLYMERASE ECF-TYPE SIGMA FACTO"/>
    <property type="match status" value="1"/>
</dbReference>
<proteinExistence type="inferred from homology"/>
<evidence type="ECO:0000256" key="3">
    <source>
        <dbReference type="ARBA" id="ARBA00023082"/>
    </source>
</evidence>
<organism evidence="8 9">
    <name type="scientific">Streptomyces justiciae</name>
    <dbReference type="NCBI Taxonomy" id="2780140"/>
    <lineage>
        <taxon>Bacteria</taxon>
        <taxon>Bacillati</taxon>
        <taxon>Actinomycetota</taxon>
        <taxon>Actinomycetes</taxon>
        <taxon>Kitasatosporales</taxon>
        <taxon>Streptomycetaceae</taxon>
        <taxon>Streptomyces</taxon>
    </lineage>
</organism>
<evidence type="ECO:0000256" key="4">
    <source>
        <dbReference type="ARBA" id="ARBA00023163"/>
    </source>
</evidence>
<feature type="region of interest" description="Disordered" evidence="5">
    <location>
        <begin position="97"/>
        <end position="125"/>
    </location>
</feature>
<feature type="domain" description="RNA polymerase sigma factor 70 region 4 type 2" evidence="7">
    <location>
        <begin position="133"/>
        <end position="185"/>
    </location>
</feature>
<dbReference type="InterPro" id="IPR007627">
    <property type="entry name" value="RNA_pol_sigma70_r2"/>
</dbReference>
<dbReference type="RefSeq" id="WP_256783646.1">
    <property type="nucleotide sequence ID" value="NZ_JAMXPJ020000014.1"/>
</dbReference>
<evidence type="ECO:0000313" key="8">
    <source>
        <dbReference type="EMBL" id="MDT7841349.1"/>
    </source>
</evidence>
<evidence type="ECO:0000259" key="6">
    <source>
        <dbReference type="Pfam" id="PF04542"/>
    </source>
</evidence>
<sequence length="201" mass="22123">MESTESASVQPPADTELHRRLVYGDESALAEAYAAYGGLVRAVAVRVTRSPGAAEDVAQEVFAQLWSRPYAFDARRGSLRTWLSLLAHRRAVDYVRSEERHRKDARADDSALHAIPEPGPGPDETVVDRERSLLLHTALAELPPHQREVVHLAYFAGRTYRQAAVELGIPEGTAKTRLRTALRTLAETLADPPDPALERGA</sequence>
<feature type="domain" description="RNA polymerase sigma-70 region 2" evidence="6">
    <location>
        <begin position="33"/>
        <end position="100"/>
    </location>
</feature>
<evidence type="ECO:0000313" key="9">
    <source>
        <dbReference type="Proteomes" id="UP001257948"/>
    </source>
</evidence>
<dbReference type="Pfam" id="PF04542">
    <property type="entry name" value="Sigma70_r2"/>
    <property type="match status" value="1"/>
</dbReference>
<dbReference type="EMBL" id="JAVTLL010000006">
    <property type="protein sequence ID" value="MDT7841349.1"/>
    <property type="molecule type" value="Genomic_DNA"/>
</dbReference>
<dbReference type="InterPro" id="IPR014284">
    <property type="entry name" value="RNA_pol_sigma-70_dom"/>
</dbReference>
<dbReference type="InterPro" id="IPR013249">
    <property type="entry name" value="RNA_pol_sigma70_r4_t2"/>
</dbReference>
<reference evidence="9" key="1">
    <citation type="submission" date="2023-07" db="EMBL/GenBank/DDBJ databases">
        <title>Draft genome sequence of the endophytic actinobacterium Streptomyces justiciae WPN32, a potential antibiotic producer.</title>
        <authorList>
            <person name="Yasawong M."/>
            <person name="Pana W."/>
            <person name="Ganta P."/>
            <person name="Santapan N."/>
            <person name="Songngamsuk T."/>
            <person name="Phatcharaharikarn M."/>
            <person name="Kerdtoob S."/>
            <person name="Nantapong N."/>
        </authorList>
    </citation>
    <scope>NUCLEOTIDE SEQUENCE [LARGE SCALE GENOMIC DNA]</scope>
    <source>
        <strain evidence="9">WPN32</strain>
    </source>
</reference>
<dbReference type="Pfam" id="PF08281">
    <property type="entry name" value="Sigma70_r4_2"/>
    <property type="match status" value="1"/>
</dbReference>